<evidence type="ECO:0000313" key="3">
    <source>
        <dbReference type="EMBL" id="PVU95542.1"/>
    </source>
</evidence>
<feature type="compositionally biased region" description="Low complexity" evidence="1">
    <location>
        <begin position="314"/>
        <end position="325"/>
    </location>
</feature>
<feature type="region of interest" description="Disordered" evidence="1">
    <location>
        <begin position="308"/>
        <end position="328"/>
    </location>
</feature>
<gene>
    <name evidence="3" type="ORF">BB561_001756</name>
</gene>
<protein>
    <recommendedName>
        <fullName evidence="2">LYR motif-containing protein Cup1-like N-terminal domain-containing protein</fullName>
    </recommendedName>
</protein>
<feature type="domain" description="LYR motif-containing protein Cup1-like N-terminal" evidence="2">
    <location>
        <begin position="22"/>
        <end position="106"/>
    </location>
</feature>
<dbReference type="OrthoDB" id="5521299at2759"/>
<comment type="caution">
    <text evidence="3">The sequence shown here is derived from an EMBL/GenBank/DDBJ whole genome shotgun (WGS) entry which is preliminary data.</text>
</comment>
<evidence type="ECO:0000256" key="1">
    <source>
        <dbReference type="SAM" id="MobiDB-lite"/>
    </source>
</evidence>
<keyword evidence="4" id="KW-1185">Reference proteome</keyword>
<dbReference type="Pfam" id="PF20263">
    <property type="entry name" value="LYRM2-like"/>
    <property type="match status" value="1"/>
</dbReference>
<dbReference type="InterPro" id="IPR046896">
    <property type="entry name" value="Cup1-like_N"/>
</dbReference>
<feature type="region of interest" description="Disordered" evidence="1">
    <location>
        <begin position="231"/>
        <end position="282"/>
    </location>
</feature>
<dbReference type="AlphaFoldDB" id="A0A2T9YT66"/>
<feature type="compositionally biased region" description="Basic and acidic residues" evidence="1">
    <location>
        <begin position="240"/>
        <end position="279"/>
    </location>
</feature>
<evidence type="ECO:0000313" key="4">
    <source>
        <dbReference type="Proteomes" id="UP000245383"/>
    </source>
</evidence>
<organism evidence="3 4">
    <name type="scientific">Smittium simulii</name>
    <dbReference type="NCBI Taxonomy" id="133385"/>
    <lineage>
        <taxon>Eukaryota</taxon>
        <taxon>Fungi</taxon>
        <taxon>Fungi incertae sedis</taxon>
        <taxon>Zoopagomycota</taxon>
        <taxon>Kickxellomycotina</taxon>
        <taxon>Harpellomycetes</taxon>
        <taxon>Harpellales</taxon>
        <taxon>Legeriomycetaceae</taxon>
        <taxon>Smittium</taxon>
    </lineage>
</organism>
<accession>A0A2T9YT66</accession>
<dbReference type="EMBL" id="MBFR01000053">
    <property type="protein sequence ID" value="PVU95542.1"/>
    <property type="molecule type" value="Genomic_DNA"/>
</dbReference>
<name>A0A2T9YT66_9FUNG</name>
<dbReference type="CDD" id="cd20273">
    <property type="entry name" value="Complex1_LYR_unchar"/>
    <property type="match status" value="1"/>
</dbReference>
<dbReference type="Proteomes" id="UP000245383">
    <property type="component" value="Unassembled WGS sequence"/>
</dbReference>
<evidence type="ECO:0000259" key="2">
    <source>
        <dbReference type="Pfam" id="PF20263"/>
    </source>
</evidence>
<proteinExistence type="predicted"/>
<sequence>MDLFTNTSYAVPHHSKKVVRLIYRQILCQARAFFDDNSREFIKICARQRFRQWKNEENVLKRNNKISTARNYLGKLTRANQGDIRSMQKILELGYGRSGKLKYALLQKTTGLNSISDMNSSILKFKLEMPFLCYLMEKQLGSFKKLKPVLTTSRRILKKNLANLQIKQYEKILGILNPPLPISTIKLIEARANSGIINDLYISNIQHFAANSKIVSTKLIKQILFNAADTVPESHSSNPLEHDTDPIDTKSHPSNSLEHDTDPIDTKSHPSNSMEHDTDPLDTDLDFNNFDSANQKDPLIAELAEHTNQTGSSHNNNNPTNTNNHKNSRLVNSSKQFYLFQSDFSLERSLNFSVPDFIQKYNLALSKGYCDIADFENKSIYACHNLIVPEVSPQVSKWQKKWVKMPENRVIRRLYSNILSKSPYLTDKSNSYFSLVFGLQNYFFGKVPASKSKDNTEIGSKSESDLNLKSNLTTLGSPNIAIDVQPNKNNIAKTDNAQDNLKKLEVTDNTQKSLELGSIKDVRINYSILSKEPLNLKVSKIDLGASFIS</sequence>
<reference evidence="3 4" key="1">
    <citation type="journal article" date="2018" name="MBio">
        <title>Comparative Genomics Reveals the Core Gene Toolbox for the Fungus-Insect Symbiosis.</title>
        <authorList>
            <person name="Wang Y."/>
            <person name="Stata M."/>
            <person name="Wang W."/>
            <person name="Stajich J.E."/>
            <person name="White M.M."/>
            <person name="Moncalvo J.M."/>
        </authorList>
    </citation>
    <scope>NUCLEOTIDE SEQUENCE [LARGE SCALE GENOMIC DNA]</scope>
    <source>
        <strain evidence="3 4">SWE-8-4</strain>
    </source>
</reference>